<keyword evidence="3" id="KW-1185">Reference proteome</keyword>
<evidence type="ECO:0000259" key="1">
    <source>
        <dbReference type="Pfam" id="PF00717"/>
    </source>
</evidence>
<dbReference type="InterPro" id="IPR015927">
    <property type="entry name" value="Peptidase_S24_S26A/B/C"/>
</dbReference>
<dbReference type="InterPro" id="IPR039418">
    <property type="entry name" value="LexA-like"/>
</dbReference>
<dbReference type="SUPFAM" id="SSF51306">
    <property type="entry name" value="LexA/Signal peptidase"/>
    <property type="match status" value="1"/>
</dbReference>
<dbReference type="Gene3D" id="2.10.109.10">
    <property type="entry name" value="Umud Fragment, subunit A"/>
    <property type="match status" value="1"/>
</dbReference>
<dbReference type="AlphaFoldDB" id="A0A1M6RYQ1"/>
<organism evidence="2 3">
    <name type="scientific">Halomonas caseinilytica</name>
    <dbReference type="NCBI Taxonomy" id="438744"/>
    <lineage>
        <taxon>Bacteria</taxon>
        <taxon>Pseudomonadati</taxon>
        <taxon>Pseudomonadota</taxon>
        <taxon>Gammaproteobacteria</taxon>
        <taxon>Oceanospirillales</taxon>
        <taxon>Halomonadaceae</taxon>
        <taxon>Halomonas</taxon>
    </lineage>
</organism>
<protein>
    <submittedName>
        <fullName evidence="2">Phage repressor protein. Serine peptidase. MEROPS family S24</fullName>
    </submittedName>
</protein>
<dbReference type="Proteomes" id="UP000184248">
    <property type="component" value="Unassembled WGS sequence"/>
</dbReference>
<dbReference type="Pfam" id="PF00717">
    <property type="entry name" value="Peptidase_S24"/>
    <property type="match status" value="1"/>
</dbReference>
<evidence type="ECO:0000313" key="2">
    <source>
        <dbReference type="EMBL" id="SHK37624.1"/>
    </source>
</evidence>
<proteinExistence type="predicted"/>
<feature type="domain" description="Peptidase S24/S26A/S26B/S26C" evidence="1">
    <location>
        <begin position="101"/>
        <end position="220"/>
    </location>
</feature>
<dbReference type="CDD" id="cd06529">
    <property type="entry name" value="S24_LexA-like"/>
    <property type="match status" value="1"/>
</dbReference>
<accession>A0A1M6RYQ1</accession>
<name>A0A1M6RYQ1_9GAMM</name>
<gene>
    <name evidence="2" type="ORF">SAMN05192556_102449</name>
</gene>
<dbReference type="OrthoDB" id="9791537at2"/>
<dbReference type="InterPro" id="IPR036286">
    <property type="entry name" value="LexA/Signal_pep-like_sf"/>
</dbReference>
<dbReference type="RefSeq" id="WP_064699378.1">
    <property type="nucleotide sequence ID" value="NZ_BDEO01000007.1"/>
</dbReference>
<sequence length="227" mass="25570">MDIHSTRYQILRSIMAERHLNLRELSSIIERSESQVSSFAGANPSKNIGERMARHIETHMNLPPHFLDDPRHLAGVAEQTKEYGDNQQNACVLGDIQHLLPVVGMTTAGKLIDNIADAEIDEFVPAPGPCSEKAFVLRLEGVSMEPEFKSGDRIVIDPGLDWVSGDYVFARRIDTATGNPTGTFKKIVYEEGEYYLCAVNEEWHPRYTRIDGDWQVVGKARYQVKIL</sequence>
<dbReference type="EMBL" id="FRAL01000002">
    <property type="protein sequence ID" value="SHK37624.1"/>
    <property type="molecule type" value="Genomic_DNA"/>
</dbReference>
<evidence type="ECO:0000313" key="3">
    <source>
        <dbReference type="Proteomes" id="UP000184248"/>
    </source>
</evidence>
<reference evidence="3" key="1">
    <citation type="submission" date="2016-11" db="EMBL/GenBank/DDBJ databases">
        <authorList>
            <person name="Varghese N."/>
            <person name="Submissions S."/>
        </authorList>
    </citation>
    <scope>NUCLEOTIDE SEQUENCE [LARGE SCALE GENOMIC DNA]</scope>
    <source>
        <strain evidence="3">ALO Sharm</strain>
    </source>
</reference>